<sequence length="41" mass="4324">MTASHSPSSVGVENDMIRAGSGSGMKQVSLQHNSYQWVTGT</sequence>
<accession>M2BAF6</accession>
<dbReference type="Proteomes" id="UP000011529">
    <property type="component" value="Unassembled WGS sequence"/>
</dbReference>
<dbReference type="EMBL" id="ANMO01000030">
    <property type="protein sequence ID" value="EMB18653.1"/>
    <property type="molecule type" value="Genomic_DNA"/>
</dbReference>
<name>M2BAF6_9BACT</name>
<reference evidence="2" key="1">
    <citation type="submission" date="2012-11" db="EMBL/GenBank/DDBJ databases">
        <title>Permanent draft genomes of Rhodopirellula europaea strain SH398 and 6C.</title>
        <authorList>
            <person name="Richter M."/>
            <person name="Richter-Heitmann T."/>
            <person name="Frank C."/>
            <person name="Harder J."/>
            <person name="Glockner F.O."/>
        </authorList>
    </citation>
    <scope>NUCLEOTIDE SEQUENCE</scope>
    <source>
        <strain evidence="2">6C</strain>
    </source>
</reference>
<evidence type="ECO:0000313" key="2">
    <source>
        <dbReference type="EMBL" id="EMB18653.1"/>
    </source>
</evidence>
<proteinExistence type="predicted"/>
<comment type="caution">
    <text evidence="2">The sequence shown here is derived from an EMBL/GenBank/DDBJ whole genome shotgun (WGS) entry which is preliminary data.</text>
</comment>
<gene>
    <name evidence="2" type="ORF">RE6C_00647</name>
</gene>
<feature type="compositionally biased region" description="Polar residues" evidence="1">
    <location>
        <begin position="1"/>
        <end position="11"/>
    </location>
</feature>
<feature type="region of interest" description="Disordered" evidence="1">
    <location>
        <begin position="1"/>
        <end position="25"/>
    </location>
</feature>
<dbReference type="AlphaFoldDB" id="M2BAF6"/>
<organism evidence="2 3">
    <name type="scientific">Rhodopirellula europaea 6C</name>
    <dbReference type="NCBI Taxonomy" id="1263867"/>
    <lineage>
        <taxon>Bacteria</taxon>
        <taxon>Pseudomonadati</taxon>
        <taxon>Planctomycetota</taxon>
        <taxon>Planctomycetia</taxon>
        <taxon>Pirellulales</taxon>
        <taxon>Pirellulaceae</taxon>
        <taxon>Rhodopirellula</taxon>
    </lineage>
</organism>
<keyword evidence="3" id="KW-1185">Reference proteome</keyword>
<reference evidence="2" key="2">
    <citation type="journal article" date="2013" name="Mar. Genomics">
        <title>Expression of sulfatases in Rhodopirellula baltica and the diversity of sulfatases in the genus Rhodopirellula.</title>
        <authorList>
            <person name="Wegner C.E."/>
            <person name="Richter-Heitmann T."/>
            <person name="Klindworth A."/>
            <person name="Klockow C."/>
            <person name="Richter M."/>
            <person name="Achstetter T."/>
            <person name="Glockner F.O."/>
            <person name="Harder J."/>
        </authorList>
    </citation>
    <scope>NUCLEOTIDE SEQUENCE [LARGE SCALE GENOMIC DNA]</scope>
    <source>
        <strain evidence="2">6C</strain>
    </source>
</reference>
<protein>
    <submittedName>
        <fullName evidence="2">Uncharacterized protein</fullName>
    </submittedName>
</protein>
<evidence type="ECO:0000256" key="1">
    <source>
        <dbReference type="SAM" id="MobiDB-lite"/>
    </source>
</evidence>
<evidence type="ECO:0000313" key="3">
    <source>
        <dbReference type="Proteomes" id="UP000011529"/>
    </source>
</evidence>